<protein>
    <recommendedName>
        <fullName evidence="3">Lipoprotein</fullName>
    </recommendedName>
</protein>
<accession>A0ABS1C173</accession>
<evidence type="ECO:0008006" key="3">
    <source>
        <dbReference type="Google" id="ProtNLM"/>
    </source>
</evidence>
<evidence type="ECO:0000313" key="1">
    <source>
        <dbReference type="EMBL" id="MBK0403149.1"/>
    </source>
</evidence>
<name>A0ABS1C173_9BACT</name>
<dbReference type="PROSITE" id="PS51257">
    <property type="entry name" value="PROKAR_LIPOPROTEIN"/>
    <property type="match status" value="1"/>
</dbReference>
<sequence>MKRYLIFVFPLFLYSCNWFKPVPPQDDLTQLPPETQEGKDTFGCLVNGQVWRNQGEEVWGPRDLQGGYHQGAFSISADKIIEPLSEGIAIHISKHFHGVGLYQLSANFNTNGTQYALYSHSDACEYITDSLNIGILEITRFDSISPYIVSGRFHFTVSTPGCDTVRITEGRFDHKYAN</sequence>
<dbReference type="RefSeq" id="WP_200505910.1">
    <property type="nucleotide sequence ID" value="NZ_JAEHFX010000004.1"/>
</dbReference>
<comment type="caution">
    <text evidence="1">The sequence shown here is derived from an EMBL/GenBank/DDBJ whole genome shotgun (WGS) entry which is preliminary data.</text>
</comment>
<reference evidence="1 2" key="1">
    <citation type="submission" date="2020-12" db="EMBL/GenBank/DDBJ databases">
        <title>Bacterial novel species Adhaeribacter sp. BT258 isolated from soil.</title>
        <authorList>
            <person name="Jung H.-Y."/>
        </authorList>
    </citation>
    <scope>NUCLEOTIDE SEQUENCE [LARGE SCALE GENOMIC DNA]</scope>
    <source>
        <strain evidence="1 2">BT258</strain>
    </source>
</reference>
<dbReference type="EMBL" id="JAEHFX010000004">
    <property type="protein sequence ID" value="MBK0403149.1"/>
    <property type="molecule type" value="Genomic_DNA"/>
</dbReference>
<dbReference type="Proteomes" id="UP000644147">
    <property type="component" value="Unassembled WGS sequence"/>
</dbReference>
<organism evidence="1 2">
    <name type="scientific">Adhaeribacter terrigena</name>
    <dbReference type="NCBI Taxonomy" id="2793070"/>
    <lineage>
        <taxon>Bacteria</taxon>
        <taxon>Pseudomonadati</taxon>
        <taxon>Bacteroidota</taxon>
        <taxon>Cytophagia</taxon>
        <taxon>Cytophagales</taxon>
        <taxon>Hymenobacteraceae</taxon>
        <taxon>Adhaeribacter</taxon>
    </lineage>
</organism>
<gene>
    <name evidence="1" type="ORF">I5M27_09145</name>
</gene>
<evidence type="ECO:0000313" key="2">
    <source>
        <dbReference type="Proteomes" id="UP000644147"/>
    </source>
</evidence>
<proteinExistence type="predicted"/>
<keyword evidence="2" id="KW-1185">Reference proteome</keyword>